<name>A0AAW0X0M3_CHEQU</name>
<feature type="transmembrane region" description="Helical" evidence="8">
    <location>
        <begin position="110"/>
        <end position="128"/>
    </location>
</feature>
<feature type="region of interest" description="Disordered" evidence="7">
    <location>
        <begin position="358"/>
        <end position="480"/>
    </location>
</feature>
<keyword evidence="4" id="KW-0732">Signal</keyword>
<feature type="transmembrane region" description="Helical" evidence="8">
    <location>
        <begin position="182"/>
        <end position="203"/>
    </location>
</feature>
<feature type="compositionally biased region" description="Basic and acidic residues" evidence="7">
    <location>
        <begin position="573"/>
        <end position="585"/>
    </location>
</feature>
<dbReference type="Pfam" id="PF25987">
    <property type="entry name" value="PRRT3"/>
    <property type="match status" value="1"/>
</dbReference>
<accession>A0AAW0X0M3</accession>
<dbReference type="EMBL" id="JARKIK010000054">
    <property type="protein sequence ID" value="KAK8733246.1"/>
    <property type="molecule type" value="Genomic_DNA"/>
</dbReference>
<dbReference type="Proteomes" id="UP001445076">
    <property type="component" value="Unassembled WGS sequence"/>
</dbReference>
<dbReference type="AlphaFoldDB" id="A0AAW0X0M3"/>
<evidence type="ECO:0000256" key="4">
    <source>
        <dbReference type="ARBA" id="ARBA00022729"/>
    </source>
</evidence>
<feature type="compositionally biased region" description="Polar residues" evidence="7">
    <location>
        <begin position="408"/>
        <end position="419"/>
    </location>
</feature>
<keyword evidence="2" id="KW-0597">Phosphoprotein</keyword>
<evidence type="ECO:0000256" key="7">
    <source>
        <dbReference type="SAM" id="MobiDB-lite"/>
    </source>
</evidence>
<evidence type="ECO:0000313" key="11">
    <source>
        <dbReference type="Proteomes" id="UP001445076"/>
    </source>
</evidence>
<feature type="non-terminal residue" evidence="10">
    <location>
        <position position="1"/>
    </location>
</feature>
<evidence type="ECO:0000313" key="10">
    <source>
        <dbReference type="EMBL" id="KAK8733246.1"/>
    </source>
</evidence>
<feature type="transmembrane region" description="Helical" evidence="8">
    <location>
        <begin position="797"/>
        <end position="820"/>
    </location>
</feature>
<comment type="caution">
    <text evidence="10">The sequence shown here is derived from an EMBL/GenBank/DDBJ whole genome shotgun (WGS) entry which is preliminary data.</text>
</comment>
<keyword evidence="6 8" id="KW-0472">Membrane</keyword>
<keyword evidence="11" id="KW-1185">Reference proteome</keyword>
<evidence type="ECO:0000259" key="9">
    <source>
        <dbReference type="Pfam" id="PF25987"/>
    </source>
</evidence>
<feature type="region of interest" description="Disordered" evidence="7">
    <location>
        <begin position="637"/>
        <end position="749"/>
    </location>
</feature>
<feature type="compositionally biased region" description="Polar residues" evidence="7">
    <location>
        <begin position="434"/>
        <end position="462"/>
    </location>
</feature>
<protein>
    <recommendedName>
        <fullName evidence="9">Proline-rich transmembrane protein 3/4 domain-containing protein</fullName>
    </recommendedName>
</protein>
<feature type="transmembrane region" description="Helical" evidence="8">
    <location>
        <begin position="209"/>
        <end position="231"/>
    </location>
</feature>
<evidence type="ECO:0000256" key="5">
    <source>
        <dbReference type="ARBA" id="ARBA00022989"/>
    </source>
</evidence>
<dbReference type="PANTHER" id="PTHR35578">
    <property type="entry name" value="PROLINE-RICH TRANSMEMBRANE PROTEIN 4-RELATED"/>
    <property type="match status" value="1"/>
</dbReference>
<feature type="domain" description="Proline-rich transmembrane protein 3/4" evidence="9">
    <location>
        <begin position="61"/>
        <end position="241"/>
    </location>
</feature>
<feature type="transmembrane region" description="Helical" evidence="8">
    <location>
        <begin position="148"/>
        <end position="170"/>
    </location>
</feature>
<keyword evidence="3 8" id="KW-0812">Transmembrane</keyword>
<evidence type="ECO:0000256" key="1">
    <source>
        <dbReference type="ARBA" id="ARBA00004141"/>
    </source>
</evidence>
<feature type="region of interest" description="Disordered" evidence="7">
    <location>
        <begin position="566"/>
        <end position="593"/>
    </location>
</feature>
<evidence type="ECO:0000256" key="8">
    <source>
        <dbReference type="SAM" id="Phobius"/>
    </source>
</evidence>
<evidence type="ECO:0000256" key="6">
    <source>
        <dbReference type="ARBA" id="ARBA00023136"/>
    </source>
</evidence>
<gene>
    <name evidence="10" type="ORF">OTU49_006546</name>
</gene>
<feature type="region of interest" description="Disordered" evidence="7">
    <location>
        <begin position="307"/>
        <end position="332"/>
    </location>
</feature>
<keyword evidence="5 8" id="KW-1133">Transmembrane helix</keyword>
<dbReference type="PANTHER" id="PTHR35578:SF6">
    <property type="entry name" value="PROLINE-RICH TRANSMEMBRANE PROTEIN 4"/>
    <property type="match status" value="1"/>
</dbReference>
<dbReference type="InterPro" id="IPR052836">
    <property type="entry name" value="PRRT_domain-containing"/>
</dbReference>
<reference evidence="10 11" key="1">
    <citation type="journal article" date="2024" name="BMC Genomics">
        <title>Genome assembly of redclaw crayfish (Cherax quadricarinatus) provides insights into its immune adaptation and hypoxia tolerance.</title>
        <authorList>
            <person name="Liu Z."/>
            <person name="Zheng J."/>
            <person name="Li H."/>
            <person name="Fang K."/>
            <person name="Wang S."/>
            <person name="He J."/>
            <person name="Zhou D."/>
            <person name="Weng S."/>
            <person name="Chi M."/>
            <person name="Gu Z."/>
            <person name="He J."/>
            <person name="Li F."/>
            <person name="Wang M."/>
        </authorList>
    </citation>
    <scope>NUCLEOTIDE SEQUENCE [LARGE SCALE GENOMIC DNA]</scope>
    <source>
        <strain evidence="10">ZL_2023a</strain>
    </source>
</reference>
<evidence type="ECO:0000256" key="3">
    <source>
        <dbReference type="ARBA" id="ARBA00022692"/>
    </source>
</evidence>
<organism evidence="10 11">
    <name type="scientific">Cherax quadricarinatus</name>
    <name type="common">Australian red claw crayfish</name>
    <dbReference type="NCBI Taxonomy" id="27406"/>
    <lineage>
        <taxon>Eukaryota</taxon>
        <taxon>Metazoa</taxon>
        <taxon>Ecdysozoa</taxon>
        <taxon>Arthropoda</taxon>
        <taxon>Crustacea</taxon>
        <taxon>Multicrustacea</taxon>
        <taxon>Malacostraca</taxon>
        <taxon>Eumalacostraca</taxon>
        <taxon>Eucarida</taxon>
        <taxon>Decapoda</taxon>
        <taxon>Pleocyemata</taxon>
        <taxon>Astacidea</taxon>
        <taxon>Parastacoidea</taxon>
        <taxon>Parastacidae</taxon>
        <taxon>Cherax</taxon>
    </lineage>
</organism>
<proteinExistence type="predicted"/>
<feature type="transmembrane region" description="Helical" evidence="8">
    <location>
        <begin position="77"/>
        <end position="98"/>
    </location>
</feature>
<feature type="compositionally biased region" description="Basic and acidic residues" evidence="7">
    <location>
        <begin position="637"/>
        <end position="661"/>
    </location>
</feature>
<feature type="compositionally biased region" description="Low complexity" evidence="7">
    <location>
        <begin position="725"/>
        <end position="734"/>
    </location>
</feature>
<sequence>DGRRRSERQDLIPPRLGSNAMDTLTSCTDWNSTLCDDEGVGGNSSVVVVEDVGVGVEGEHGWTHIRRQLHWAFPVHIYGFACLFFMLAFYTFFSILNLRSQISNRPFMSTINVFLCVLGVTRAACFLIDPYTLGQVMPGFLGSVMWDVGYPCILSAFSLIQLAFSQLTQVKFRPETLRRKSALSLVITTHFALVLGSDIVTAFESHLQVVRWAVQTIFLSWGLVLCVTFLYGGARIIKLLRTIPHTAFQGGEPGAPNNKGILQLALLAQCNNIASSVLTAAAPSILTPKIKITDEFDQTYSYVSEGSRVPSLHSGDLDSLPPSRRASSRTSIVSDSINASSIASTSGIKVFEDEAADIAEESEDQESIPTPPSARRGAGGGSSAAVGGERSPTAHSSCSKTPAGHNSCGKTPTGHNSCGKTPIGHNSCGKTPRGHNSCSKTPTGHNNCSKTAVGRNNCSATPPRSPKTEAKKRKKSFQENEKVASVIITVEEVGGDDDESARVIKSLMLEDDDDIAFIDKNGPEVGEGEDCIREDEVAVTKDSGKEVAIRGIICNFSSTKSIDSVLKSESPSEDTKKCGDSRKGSFCESTSGESDNKFVIKSDESDKCLKISNGEDVIPKRKKSLTWSEDTQTIESCDKDHEVKKSVEQDDNDRNLRDNPRRASTSSRRNSRNTEKVKLRHTRSYDLGSDTSSRRKSSSVSCSSRKGSENWQALPGPCQRDHRSLSSSSPSTARRGSRKSIKDESEVEALLARTPESRSDVTLTSILNHIAYVNQTAAASKIPTTFKDSRKSQVQQVLLVTYVTAALGTLLSLALVYGLYEHFSSLTLLPRPPWLWFTYESSCRFLEFLMGCAMANITRQPVNRHPQYPYSLRLKQRNSLYM</sequence>
<evidence type="ECO:0000256" key="2">
    <source>
        <dbReference type="ARBA" id="ARBA00022553"/>
    </source>
</evidence>
<comment type="subcellular location">
    <subcellularLocation>
        <location evidence="1">Membrane</location>
        <topology evidence="1">Multi-pass membrane protein</topology>
    </subcellularLocation>
</comment>
<dbReference type="InterPro" id="IPR059081">
    <property type="entry name" value="PRRT3-4"/>
</dbReference>